<evidence type="ECO:0000313" key="2">
    <source>
        <dbReference type="EMBL" id="CAL1537219.1"/>
    </source>
</evidence>
<dbReference type="Pfam" id="PF00059">
    <property type="entry name" value="Lectin_C"/>
    <property type="match status" value="1"/>
</dbReference>
<protein>
    <recommendedName>
        <fullName evidence="1">C-type lectin domain-containing protein</fullName>
    </recommendedName>
</protein>
<accession>A0AAV2HTC3</accession>
<reference evidence="2 3" key="1">
    <citation type="submission" date="2024-04" db="EMBL/GenBank/DDBJ databases">
        <authorList>
            <consortium name="Genoscope - CEA"/>
            <person name="William W."/>
        </authorList>
    </citation>
    <scope>NUCLEOTIDE SEQUENCE [LARGE SCALE GENOMIC DNA]</scope>
</reference>
<feature type="domain" description="C-type lectin" evidence="1">
    <location>
        <begin position="1"/>
        <end position="93"/>
    </location>
</feature>
<dbReference type="PROSITE" id="PS50041">
    <property type="entry name" value="C_TYPE_LECTIN_2"/>
    <property type="match status" value="1"/>
</dbReference>
<dbReference type="SUPFAM" id="SSF56436">
    <property type="entry name" value="C-type lectin-like"/>
    <property type="match status" value="1"/>
</dbReference>
<dbReference type="Gene3D" id="3.10.100.10">
    <property type="entry name" value="Mannose-Binding Protein A, subunit A"/>
    <property type="match status" value="1"/>
</dbReference>
<name>A0AAV2HTC3_LYMST</name>
<proteinExistence type="predicted"/>
<dbReference type="Proteomes" id="UP001497497">
    <property type="component" value="Unassembled WGS sequence"/>
</dbReference>
<sequence>CFTLHRQYVTWYEAKEFCEQQGSVLATLNSKELLEKIRFKLENGHSIPAWVGAIESTEKGKHTWISNNETVKSSINSNAFNSSDMYKLRCLSIKDNKIEVN</sequence>
<feature type="non-terminal residue" evidence="2">
    <location>
        <position position="1"/>
    </location>
</feature>
<comment type="caution">
    <text evidence="2">The sequence shown here is derived from an EMBL/GenBank/DDBJ whole genome shotgun (WGS) entry which is preliminary data.</text>
</comment>
<dbReference type="InterPro" id="IPR016186">
    <property type="entry name" value="C-type_lectin-like/link_sf"/>
</dbReference>
<dbReference type="EMBL" id="CAXITT010000255">
    <property type="protein sequence ID" value="CAL1537219.1"/>
    <property type="molecule type" value="Genomic_DNA"/>
</dbReference>
<evidence type="ECO:0000259" key="1">
    <source>
        <dbReference type="PROSITE" id="PS50041"/>
    </source>
</evidence>
<gene>
    <name evidence="2" type="ORF">GSLYS_00011132001</name>
</gene>
<organism evidence="2 3">
    <name type="scientific">Lymnaea stagnalis</name>
    <name type="common">Great pond snail</name>
    <name type="synonym">Helix stagnalis</name>
    <dbReference type="NCBI Taxonomy" id="6523"/>
    <lineage>
        <taxon>Eukaryota</taxon>
        <taxon>Metazoa</taxon>
        <taxon>Spiralia</taxon>
        <taxon>Lophotrochozoa</taxon>
        <taxon>Mollusca</taxon>
        <taxon>Gastropoda</taxon>
        <taxon>Heterobranchia</taxon>
        <taxon>Euthyneura</taxon>
        <taxon>Panpulmonata</taxon>
        <taxon>Hygrophila</taxon>
        <taxon>Lymnaeoidea</taxon>
        <taxon>Lymnaeidae</taxon>
        <taxon>Lymnaea</taxon>
    </lineage>
</organism>
<dbReference type="CDD" id="cd00037">
    <property type="entry name" value="CLECT"/>
    <property type="match status" value="1"/>
</dbReference>
<keyword evidence="3" id="KW-1185">Reference proteome</keyword>
<dbReference type="AlphaFoldDB" id="A0AAV2HTC3"/>
<dbReference type="InterPro" id="IPR001304">
    <property type="entry name" value="C-type_lectin-like"/>
</dbReference>
<dbReference type="InterPro" id="IPR016187">
    <property type="entry name" value="CTDL_fold"/>
</dbReference>
<feature type="non-terminal residue" evidence="2">
    <location>
        <position position="101"/>
    </location>
</feature>
<evidence type="ECO:0000313" key="3">
    <source>
        <dbReference type="Proteomes" id="UP001497497"/>
    </source>
</evidence>